<evidence type="ECO:0000256" key="2">
    <source>
        <dbReference type="ARBA" id="ARBA00022676"/>
    </source>
</evidence>
<evidence type="ECO:0000256" key="4">
    <source>
        <dbReference type="ARBA" id="ARBA00023277"/>
    </source>
</evidence>
<dbReference type="InterPro" id="IPR013783">
    <property type="entry name" value="Ig-like_fold"/>
</dbReference>
<comment type="similarity">
    <text evidence="6">Belongs to the glycosyl hydrolase 13 family. GlgE subfamily.</text>
</comment>
<dbReference type="Pfam" id="PF21702">
    <property type="entry name" value="GLGE_C"/>
    <property type="match status" value="1"/>
</dbReference>
<feature type="site" description="Transition state stabilizer" evidence="6">
    <location>
        <position position="476"/>
    </location>
</feature>
<evidence type="ECO:0000256" key="5">
    <source>
        <dbReference type="ARBA" id="ARBA00048735"/>
    </source>
</evidence>
<sequence>MPGLTSPTPRRGSPAPSRITIRGAEPVLDAGRYAAKRTVGETLTVTAEVFADGHDVVRAAVRWLPPGKRKWSEAPMRHLDAHIDGDNWAGEVPIDALGRWQWTIEAWVDQLASWRHELSRKLEAAQDDLGSELAEGALLLAAAAARAGKGSDHRVLASAAEATGDEDAAQDDRVRAALADAVVSASARHPDRSTAATLDPPIELDADPQRALFGSWYELFPRSFGGLTGTAQVVPQLADLGFDVLYLPPIHPIGRKNRKGPNNSLTAGPSDPGSPWAIGAAEGGHEALHPDLGTFDDFAALVQTCEQHDIALALDLAFQCSADHPWLTEHPEWFHHRPDGTLKYAENPPKRYQDIYNLDFGCSTWTELWAALRDVTLGWVDRGVKVFRVDNPHTKPLAFWEWMIREVRTKHPDVIFLAEAFTRQAMMRALGKAGFNQSYTYFTWKNEKQELEEYVTELTTEMADYYRPNFFANTPDILHAYLQHGGPPAFEARLVLAATLSPTYGIYSGFENFEGTAVREGSEEYLDSEKYEAHNRSLDGPLLPMVKALNHARRAHPALQQLRGLTFLDTANHDLIAYARRVGTDTVITTVNLNPHHAQEGLITVPASLGVPPVYTVRDLLDGATYQWRLGGNYVRLVPGERQAHVFAVEAGS</sequence>
<dbReference type="EC" id="2.4.99.16" evidence="6"/>
<feature type="binding site" evidence="6">
    <location>
        <begin position="530"/>
        <end position="531"/>
    </location>
    <ligand>
        <name>alpha-maltose 1-phosphate</name>
        <dbReference type="ChEBI" id="CHEBI:63576"/>
    </ligand>
</feature>
<evidence type="ECO:0000256" key="1">
    <source>
        <dbReference type="ARBA" id="ARBA00011738"/>
    </source>
</evidence>
<dbReference type="GO" id="GO:0030979">
    <property type="term" value="P:alpha-glucan biosynthetic process"/>
    <property type="evidence" value="ECO:0007669"/>
    <property type="project" value="UniProtKB-UniRule"/>
</dbReference>
<dbReference type="Gene3D" id="2.60.40.1180">
    <property type="entry name" value="Golgi alpha-mannosidase II"/>
    <property type="match status" value="1"/>
</dbReference>
<name>A0AAU7AU41_9ACTN</name>
<feature type="active site" description="Nucleophile" evidence="6">
    <location>
        <position position="390"/>
    </location>
</feature>
<feature type="binding site" evidence="6">
    <location>
        <position position="259"/>
    </location>
    <ligand>
        <name>alpha-maltose 1-phosphate</name>
        <dbReference type="ChEBI" id="CHEBI:63576"/>
    </ligand>
</feature>
<dbReference type="InterPro" id="IPR026585">
    <property type="entry name" value="GlgE"/>
</dbReference>
<dbReference type="InterPro" id="IPR013780">
    <property type="entry name" value="Glyco_hydro_b"/>
</dbReference>
<dbReference type="AlphaFoldDB" id="A0AAU7AU41"/>
<dbReference type="Gene3D" id="3.20.20.80">
    <property type="entry name" value="Glycosidases"/>
    <property type="match status" value="1"/>
</dbReference>
<feature type="binding site" evidence="6">
    <location>
        <position position="354"/>
    </location>
    <ligand>
        <name>alpha-maltose 1-phosphate</name>
        <dbReference type="ChEBI" id="CHEBI:63576"/>
    </ligand>
</feature>
<dbReference type="InterPro" id="IPR021828">
    <property type="entry name" value="GlgE_dom_N/S"/>
</dbReference>
<keyword evidence="3 6" id="KW-0808">Transferase</keyword>
<evidence type="ECO:0000256" key="7">
    <source>
        <dbReference type="SAM" id="MobiDB-lite"/>
    </source>
</evidence>
<evidence type="ECO:0000313" key="9">
    <source>
        <dbReference type="EMBL" id="XAY04992.1"/>
    </source>
</evidence>
<dbReference type="HAMAP" id="MF_02124">
    <property type="entry name" value="GlgE"/>
    <property type="match status" value="1"/>
</dbReference>
<keyword evidence="2 6" id="KW-0328">Glycosyltransferase</keyword>
<dbReference type="PANTHER" id="PTHR47786">
    <property type="entry name" value="ALPHA-1,4-GLUCAN:MALTOSE-1-PHOSPHATE MALTOSYLTRANSFERASE"/>
    <property type="match status" value="1"/>
</dbReference>
<comment type="catalytic activity">
    <reaction evidence="5 6">
        <text>alpha-maltose 1-phosphate + [(1-&gt;4)-alpha-D-glucosyl](n) = [(1-&gt;4)-alpha-D-glucosyl](n+2) + phosphate</text>
        <dbReference type="Rhea" id="RHEA:42692"/>
        <dbReference type="Rhea" id="RHEA-COMP:9584"/>
        <dbReference type="Rhea" id="RHEA-COMP:10183"/>
        <dbReference type="ChEBI" id="CHEBI:15444"/>
        <dbReference type="ChEBI" id="CHEBI:43474"/>
        <dbReference type="ChEBI" id="CHEBI:63576"/>
        <dbReference type="EC" id="2.4.99.16"/>
    </reaction>
</comment>
<dbReference type="Gene3D" id="1.20.58.80">
    <property type="entry name" value="Phosphotransferase system, lactose/cellobiose-type IIA subunit"/>
    <property type="match status" value="1"/>
</dbReference>
<dbReference type="GO" id="GO:0004553">
    <property type="term" value="F:hydrolase activity, hydrolyzing O-glycosyl compounds"/>
    <property type="evidence" value="ECO:0007669"/>
    <property type="project" value="InterPro"/>
</dbReference>
<evidence type="ECO:0000256" key="6">
    <source>
        <dbReference type="HAMAP-Rule" id="MF_02124"/>
    </source>
</evidence>
<protein>
    <recommendedName>
        <fullName evidence="6">Alpha-1,4-glucan:maltose-1-phosphate maltosyltransferase</fullName>
        <shortName evidence="6">GMPMT</shortName>
        <ecNumber evidence="6">2.4.99.16</ecNumber>
    </recommendedName>
    <alternativeName>
        <fullName evidence="6">(1-&gt;4)-alpha-D-glucan:maltose-1-phosphate alpha-D-maltosyltransferase</fullName>
    </alternativeName>
</protein>
<comment type="subunit">
    <text evidence="1 6">Homodimer.</text>
</comment>
<dbReference type="Gene3D" id="2.60.40.10">
    <property type="entry name" value="Immunoglobulins"/>
    <property type="match status" value="1"/>
</dbReference>
<dbReference type="SUPFAM" id="SSF51011">
    <property type="entry name" value="Glycosyl hydrolase domain"/>
    <property type="match status" value="1"/>
</dbReference>
<dbReference type="GO" id="GO:0016758">
    <property type="term" value="F:hexosyltransferase activity"/>
    <property type="evidence" value="ECO:0007669"/>
    <property type="project" value="UniProtKB-UniRule"/>
</dbReference>
<feature type="binding site" evidence="6">
    <location>
        <position position="319"/>
    </location>
    <ligand>
        <name>alpha-maltose 1-phosphate</name>
        <dbReference type="ChEBI" id="CHEBI:63576"/>
    </ligand>
</feature>
<dbReference type="CDD" id="cd11344">
    <property type="entry name" value="AmyAc_GlgE_like"/>
    <property type="match status" value="1"/>
</dbReference>
<feature type="domain" description="Glycosyl hydrolase family 13 catalytic" evidence="8">
    <location>
        <begin position="218"/>
        <end position="553"/>
    </location>
</feature>
<dbReference type="InterPro" id="IPR049171">
    <property type="entry name" value="GLGE_C"/>
</dbReference>
<feature type="binding site" evidence="6">
    <location>
        <position position="391"/>
    </location>
    <ligand>
        <name>alpha-maltose 1-phosphate</name>
        <dbReference type="ChEBI" id="CHEBI:63576"/>
    </ligand>
</feature>
<feature type="region of interest" description="Disordered" evidence="7">
    <location>
        <begin position="256"/>
        <end position="281"/>
    </location>
</feature>
<dbReference type="InterPro" id="IPR006047">
    <property type="entry name" value="GH13_cat_dom"/>
</dbReference>
<dbReference type="RefSeq" id="WP_354701514.1">
    <property type="nucleotide sequence ID" value="NZ_CP114014.1"/>
</dbReference>
<reference evidence="9" key="1">
    <citation type="submission" date="2022-12" db="EMBL/GenBank/DDBJ databases">
        <title>Paraconexibacter alkalitolerans sp. nov. and Baekduia alba sp. nov., isolated from soil and emended description of the genera Paraconexibacter (Chun et al., 2020) and Baekduia (An et al., 2020).</title>
        <authorList>
            <person name="Vieira S."/>
            <person name="Huber K.J."/>
            <person name="Geppert A."/>
            <person name="Wolf J."/>
            <person name="Neumann-Schaal M."/>
            <person name="Muesken M."/>
            <person name="Overmann J."/>
        </authorList>
    </citation>
    <scope>NUCLEOTIDE SEQUENCE</scope>
    <source>
        <strain evidence="9">AEG42_29</strain>
    </source>
</reference>
<comment type="function">
    <text evidence="6">Maltosyltransferase that uses maltose 1-phosphate (M1P) as the sugar donor to elongate linear or branched alpha-(1-&gt;4)-glucans. Is involved in a branched alpha-glucan biosynthetic pathway from trehalose, together with TreS, Mak and GlgB.</text>
</comment>
<proteinExistence type="inferred from homology"/>
<gene>
    <name evidence="9" type="primary">glgE2</name>
    <name evidence="6" type="synonym">glgE</name>
    <name evidence="9" type="ORF">DSM112329_01833</name>
</gene>
<dbReference type="SMART" id="SM00642">
    <property type="entry name" value="Aamy"/>
    <property type="match status" value="1"/>
</dbReference>
<evidence type="ECO:0000256" key="3">
    <source>
        <dbReference type="ARBA" id="ARBA00022679"/>
    </source>
</evidence>
<dbReference type="KEGG" id="parq:DSM112329_01833"/>
<keyword evidence="4 6" id="KW-0119">Carbohydrate metabolism</keyword>
<accession>A0AAU7AU41</accession>
<evidence type="ECO:0000259" key="8">
    <source>
        <dbReference type="SMART" id="SM00642"/>
    </source>
</evidence>
<dbReference type="SUPFAM" id="SSF51445">
    <property type="entry name" value="(Trans)glycosidases"/>
    <property type="match status" value="1"/>
</dbReference>
<dbReference type="PANTHER" id="PTHR47786:SF2">
    <property type="entry name" value="GLYCOSYL HYDROLASE FAMILY 13 CATALYTIC DOMAIN-CONTAINING PROTEIN"/>
    <property type="match status" value="1"/>
</dbReference>
<dbReference type="InterPro" id="IPR017853">
    <property type="entry name" value="GH"/>
</dbReference>
<dbReference type="Pfam" id="PF11896">
    <property type="entry name" value="GlgE_dom_N_S"/>
    <property type="match status" value="1"/>
</dbReference>
<organism evidence="9">
    <name type="scientific">Paraconexibacter sp. AEG42_29</name>
    <dbReference type="NCBI Taxonomy" id="2997339"/>
    <lineage>
        <taxon>Bacteria</taxon>
        <taxon>Bacillati</taxon>
        <taxon>Actinomycetota</taxon>
        <taxon>Thermoleophilia</taxon>
        <taxon>Solirubrobacterales</taxon>
        <taxon>Paraconexibacteraceae</taxon>
        <taxon>Paraconexibacter</taxon>
    </lineage>
</organism>
<feature type="active site" description="Proton donor" evidence="6">
    <location>
        <position position="419"/>
    </location>
</feature>
<dbReference type="EMBL" id="CP114014">
    <property type="protein sequence ID" value="XAY04992.1"/>
    <property type="molecule type" value="Genomic_DNA"/>
</dbReference>